<feature type="region of interest" description="Disordered" evidence="1">
    <location>
        <begin position="459"/>
        <end position="537"/>
    </location>
</feature>
<protein>
    <submittedName>
        <fullName evidence="2">Uncharacterized protein</fullName>
    </submittedName>
</protein>
<dbReference type="EMBL" id="JAACJP010000035">
    <property type="protein sequence ID" value="KAF5374649.1"/>
    <property type="molecule type" value="Genomic_DNA"/>
</dbReference>
<evidence type="ECO:0000313" key="2">
    <source>
        <dbReference type="EMBL" id="KAF5374649.1"/>
    </source>
</evidence>
<evidence type="ECO:0000256" key="1">
    <source>
        <dbReference type="SAM" id="MobiDB-lite"/>
    </source>
</evidence>
<evidence type="ECO:0000313" key="3">
    <source>
        <dbReference type="Proteomes" id="UP000565441"/>
    </source>
</evidence>
<name>A0A8H5LZ26_9AGAR</name>
<feature type="compositionally biased region" description="Low complexity" evidence="1">
    <location>
        <begin position="223"/>
        <end position="237"/>
    </location>
</feature>
<feature type="compositionally biased region" description="Low complexity" evidence="1">
    <location>
        <begin position="245"/>
        <end position="259"/>
    </location>
</feature>
<feature type="compositionally biased region" description="Polar residues" evidence="1">
    <location>
        <begin position="278"/>
        <end position="287"/>
    </location>
</feature>
<proteinExistence type="predicted"/>
<dbReference type="AlphaFoldDB" id="A0A8H5LZ26"/>
<dbReference type="OrthoDB" id="3243413at2759"/>
<feature type="compositionally biased region" description="Low complexity" evidence="1">
    <location>
        <begin position="321"/>
        <end position="336"/>
    </location>
</feature>
<dbReference type="Proteomes" id="UP000565441">
    <property type="component" value="Unassembled WGS sequence"/>
</dbReference>
<comment type="caution">
    <text evidence="2">The sequence shown here is derived from an EMBL/GenBank/DDBJ whole genome shotgun (WGS) entry which is preliminary data.</text>
</comment>
<accession>A0A8H5LZ26</accession>
<keyword evidence="3" id="KW-1185">Reference proteome</keyword>
<sequence>MVKRAKSPDTAEDEKYFTVYQPYPLNANWELPDDYITFSRWIAAIIGTDPVHALHYKPSARGMVLIEVDKKYPHTARLLGEHKWTNFLNNPSKEETGKVSQIFHCLYNTGRAAQKDGWKRIHVEAHWFKDWSPTTDFKYPYPQTEWCPTPAEDKTNKSLCRPLPTKVKPPPPKAAPPVVGSANWINAKTGPSPNTPQALKGEWAKGRKAGPTLNTRTVPVVGSTPSPKSATAKSPSAWSRPILQSNSSGSRSNASPGTSPASANTPMNAWARPPYQKSAATPVTPSNDTPPFPPGLAIRVPLGQSLPVPPGLTKPQISNDTSTSGSGSSSEGSTTEKALDELFDEKVMISLSPSQDRQLYGLAADQSPELDSDVMHPWEANIQTFDSMQWNTADNRNGNGNWGGDAPVDLWGDKTGEAKKPAVALCPHHAHTCKKGVCSWRAKQVKEEERLAALAKKIDAGSKGSEGKAGAKKGGWRQNPSTTSNADDDEDGFSKVGGGRNKGRRMGPGRGRESRGGGDGSSAGGSYESRGWAGGSD</sequence>
<reference evidence="2 3" key="1">
    <citation type="journal article" date="2020" name="ISME J.">
        <title>Uncovering the hidden diversity of litter-decomposition mechanisms in mushroom-forming fungi.</title>
        <authorList>
            <person name="Floudas D."/>
            <person name="Bentzer J."/>
            <person name="Ahren D."/>
            <person name="Johansson T."/>
            <person name="Persson P."/>
            <person name="Tunlid A."/>
        </authorList>
    </citation>
    <scope>NUCLEOTIDE SEQUENCE [LARGE SCALE GENOMIC DNA]</scope>
    <source>
        <strain evidence="2 3">CBS 661.87</strain>
    </source>
</reference>
<feature type="region of interest" description="Disordered" evidence="1">
    <location>
        <begin position="206"/>
        <end position="336"/>
    </location>
</feature>
<organism evidence="2 3">
    <name type="scientific">Tricholomella constricta</name>
    <dbReference type="NCBI Taxonomy" id="117010"/>
    <lineage>
        <taxon>Eukaryota</taxon>
        <taxon>Fungi</taxon>
        <taxon>Dikarya</taxon>
        <taxon>Basidiomycota</taxon>
        <taxon>Agaricomycotina</taxon>
        <taxon>Agaricomycetes</taxon>
        <taxon>Agaricomycetidae</taxon>
        <taxon>Agaricales</taxon>
        <taxon>Tricholomatineae</taxon>
        <taxon>Lyophyllaceae</taxon>
        <taxon>Tricholomella</taxon>
    </lineage>
</organism>
<gene>
    <name evidence="2" type="ORF">D9615_009009</name>
</gene>